<accession>A0ABZ2YDA3</accession>
<proteinExistence type="predicted"/>
<dbReference type="PANTHER" id="PTHR47099:SF1">
    <property type="entry name" value="METHYLCOBAMIDE:COM METHYLTRANSFERASE MTBA"/>
    <property type="match status" value="1"/>
</dbReference>
<dbReference type="Pfam" id="PF01208">
    <property type="entry name" value="URO-D"/>
    <property type="match status" value="1"/>
</dbReference>
<dbReference type="Gene3D" id="3.20.20.210">
    <property type="match status" value="1"/>
</dbReference>
<evidence type="ECO:0000313" key="2">
    <source>
        <dbReference type="EMBL" id="WZL76131.1"/>
    </source>
</evidence>
<dbReference type="SUPFAM" id="SSF51726">
    <property type="entry name" value="UROD/MetE-like"/>
    <property type="match status" value="1"/>
</dbReference>
<sequence length="351" mass="40160">MAPKERVQKAIQRKKVELDRLPHQIDFTWKMKQKVSKASGLKEQELPFALKNHIFYIDTHQKVRKDETKGVDYDIFGVGWDIVRSEGYLPIEHPLDSWEKVKTYQFPDPKSPVLYRDAQNIERAKEEGMFILGCQGWALFERAWLLRGFENFMMDLADNLDRAEKLLDEITEYQIEVSKNLIKLGVDGIYTGDDYGSQRGLLISKKTWQKLIKPRLAKVWKVAKNEGLPVFHHSCGNVVDILDDMIEIGLNVLLPVQPQAMDIKLLQERFGDRLSFMGGVSTQQTLPFGSPGEVKEEVKNCIEILGERGGYIIAASHEITSDCSIENLRAFLETIRDVNGSEIPLLESLKP</sequence>
<gene>
    <name evidence="2" type="ORF">QBE54_11250</name>
</gene>
<dbReference type="InterPro" id="IPR052024">
    <property type="entry name" value="Methanogen_methyltrans"/>
</dbReference>
<dbReference type="PANTHER" id="PTHR47099">
    <property type="entry name" value="METHYLCOBAMIDE:COM METHYLTRANSFERASE MTBA"/>
    <property type="match status" value="1"/>
</dbReference>
<reference evidence="2 3" key="1">
    <citation type="submission" date="2023-03" db="EMBL/GenBank/DDBJ databases">
        <title>Novel Species.</title>
        <authorList>
            <person name="Ma S."/>
        </authorList>
    </citation>
    <scope>NUCLEOTIDE SEQUENCE [LARGE SCALE GENOMIC DNA]</scope>
    <source>
        <strain evidence="2 3">B11</strain>
    </source>
</reference>
<evidence type="ECO:0000313" key="3">
    <source>
        <dbReference type="Proteomes" id="UP001461341"/>
    </source>
</evidence>
<name>A0ABZ2YDA3_9BACT</name>
<organism evidence="2 3">
    <name type="scientific">Thermatribacter velox</name>
    <dbReference type="NCBI Taxonomy" id="3039681"/>
    <lineage>
        <taxon>Bacteria</taxon>
        <taxon>Pseudomonadati</taxon>
        <taxon>Atribacterota</taxon>
        <taxon>Atribacteria</taxon>
        <taxon>Atribacterales</taxon>
        <taxon>Thermatribacteraceae</taxon>
        <taxon>Thermatribacter</taxon>
    </lineage>
</organism>
<dbReference type="Proteomes" id="UP001461341">
    <property type="component" value="Chromosome"/>
</dbReference>
<dbReference type="EMBL" id="CP121689">
    <property type="protein sequence ID" value="WZL76131.1"/>
    <property type="molecule type" value="Genomic_DNA"/>
</dbReference>
<dbReference type="RefSeq" id="WP_369018289.1">
    <property type="nucleotide sequence ID" value="NZ_CP121689.1"/>
</dbReference>
<evidence type="ECO:0000259" key="1">
    <source>
        <dbReference type="Pfam" id="PF01208"/>
    </source>
</evidence>
<feature type="domain" description="Uroporphyrinogen decarboxylase (URO-D)" evidence="1">
    <location>
        <begin position="76"/>
        <end position="337"/>
    </location>
</feature>
<protein>
    <submittedName>
        <fullName evidence="2">Uroporphyrinogen decarboxylase family protein</fullName>
    </submittedName>
</protein>
<dbReference type="InterPro" id="IPR000257">
    <property type="entry name" value="Uroporphyrinogen_deCOase"/>
</dbReference>
<dbReference type="InterPro" id="IPR038071">
    <property type="entry name" value="UROD/MetE-like_sf"/>
</dbReference>
<keyword evidence="3" id="KW-1185">Reference proteome</keyword>